<feature type="compositionally biased region" description="Basic and acidic residues" evidence="2">
    <location>
        <begin position="42"/>
        <end position="58"/>
    </location>
</feature>
<keyword evidence="5" id="KW-1185">Reference proteome</keyword>
<name>A0A7G1KSV5_9NOCA</name>
<evidence type="ECO:0000313" key="5">
    <source>
        <dbReference type="Proteomes" id="UP000516173"/>
    </source>
</evidence>
<reference evidence="4 5" key="1">
    <citation type="submission" date="2020-08" db="EMBL/GenBank/DDBJ databases">
        <title>Genome Sequencing of Nocardia wallacei strain FMUON74 and assembly.</title>
        <authorList>
            <person name="Toyokawa M."/>
            <person name="Uesaka K."/>
        </authorList>
    </citation>
    <scope>NUCLEOTIDE SEQUENCE [LARGE SCALE GENOMIC DNA]</scope>
    <source>
        <strain evidence="4 5">FMUON74</strain>
    </source>
</reference>
<dbReference type="PANTHER" id="PTHR48081">
    <property type="entry name" value="AB HYDROLASE SUPERFAMILY PROTEIN C4A8.06C"/>
    <property type="match status" value="1"/>
</dbReference>
<dbReference type="Gene3D" id="3.40.50.1820">
    <property type="entry name" value="alpha/beta hydrolase"/>
    <property type="match status" value="1"/>
</dbReference>
<proteinExistence type="predicted"/>
<dbReference type="Proteomes" id="UP000516173">
    <property type="component" value="Chromosome"/>
</dbReference>
<protein>
    <submittedName>
        <fullName evidence="4">Putative esterase</fullName>
    </submittedName>
</protein>
<gene>
    <name evidence="4" type="ORF">NWFMUON74_57630</name>
</gene>
<organism evidence="4 5">
    <name type="scientific">Nocardia wallacei</name>
    <dbReference type="NCBI Taxonomy" id="480035"/>
    <lineage>
        <taxon>Bacteria</taxon>
        <taxon>Bacillati</taxon>
        <taxon>Actinomycetota</taxon>
        <taxon>Actinomycetes</taxon>
        <taxon>Mycobacteriales</taxon>
        <taxon>Nocardiaceae</taxon>
        <taxon>Nocardia</taxon>
    </lineage>
</organism>
<sequence>MTMFDDQRGALRESRKPSLRARAFIAALRLTGAKKTFASAEALDRSIPKSQRPERDRPPSSLYRNHRVTHREIYGRPVYTIRPRTGGTTRHVYYLHGGAYVHQIQRDHWKFLSRLVDRTGCTVTVPLYPLAPGHHCDDTIPMVVAAHDAAFADTAPEDKVFMGDSAGGALALVLAREIGAAGEAAPKEVVMVSPWLDVTMTDPAARAIDPEDPYLAVAGLIEAGRLYAGEHDRCDPTISPLYAPAAAPGALSLFIGTRDVLLADARRFRARCAAEGVELGYFEYDGMFHAWLLADLPESRHAMSQLERLVQRPAARTTR</sequence>
<evidence type="ECO:0000256" key="2">
    <source>
        <dbReference type="SAM" id="MobiDB-lite"/>
    </source>
</evidence>
<evidence type="ECO:0000256" key="1">
    <source>
        <dbReference type="ARBA" id="ARBA00022801"/>
    </source>
</evidence>
<dbReference type="InterPro" id="IPR013094">
    <property type="entry name" value="AB_hydrolase_3"/>
</dbReference>
<evidence type="ECO:0000259" key="3">
    <source>
        <dbReference type="Pfam" id="PF07859"/>
    </source>
</evidence>
<evidence type="ECO:0000313" key="4">
    <source>
        <dbReference type="EMBL" id="BCK57991.1"/>
    </source>
</evidence>
<dbReference type="PANTHER" id="PTHR48081:SF8">
    <property type="entry name" value="ALPHA_BETA HYDROLASE FOLD-3 DOMAIN-CONTAINING PROTEIN-RELATED"/>
    <property type="match status" value="1"/>
</dbReference>
<feature type="domain" description="Alpha/beta hydrolase fold-3" evidence="3">
    <location>
        <begin position="92"/>
        <end position="292"/>
    </location>
</feature>
<accession>A0A7G1KSV5</accession>
<feature type="region of interest" description="Disordered" evidence="2">
    <location>
        <begin position="41"/>
        <end position="65"/>
    </location>
</feature>
<dbReference type="EMBL" id="AP023396">
    <property type="protein sequence ID" value="BCK57991.1"/>
    <property type="molecule type" value="Genomic_DNA"/>
</dbReference>
<dbReference type="Pfam" id="PF07859">
    <property type="entry name" value="Abhydrolase_3"/>
    <property type="match status" value="1"/>
</dbReference>
<dbReference type="GO" id="GO:0016787">
    <property type="term" value="F:hydrolase activity"/>
    <property type="evidence" value="ECO:0007669"/>
    <property type="project" value="UniProtKB-KW"/>
</dbReference>
<dbReference type="AlphaFoldDB" id="A0A7G1KSV5"/>
<dbReference type="SUPFAM" id="SSF53474">
    <property type="entry name" value="alpha/beta-Hydrolases"/>
    <property type="match status" value="1"/>
</dbReference>
<keyword evidence="1" id="KW-0378">Hydrolase</keyword>
<dbReference type="KEGG" id="nwl:NWFMUON74_57630"/>
<dbReference type="InterPro" id="IPR029058">
    <property type="entry name" value="AB_hydrolase_fold"/>
</dbReference>
<dbReference type="InterPro" id="IPR050300">
    <property type="entry name" value="GDXG_lipolytic_enzyme"/>
</dbReference>